<evidence type="ECO:0000313" key="5">
    <source>
        <dbReference type="Proteomes" id="UP000006228"/>
    </source>
</evidence>
<dbReference type="InterPro" id="IPR011992">
    <property type="entry name" value="EF-hand-dom_pair"/>
</dbReference>
<dbReference type="PROSITE" id="PS50222">
    <property type="entry name" value="EF_HAND_2"/>
    <property type="match status" value="1"/>
</dbReference>
<feature type="region of interest" description="Disordered" evidence="1">
    <location>
        <begin position="95"/>
        <end position="149"/>
    </location>
</feature>
<comment type="caution">
    <text evidence="4">The sequence shown here is derived from an EMBL/GenBank/DDBJ whole genome shotgun (WGS) entry which is preliminary data.</text>
</comment>
<dbReference type="GeneID" id="95569363"/>
<dbReference type="Proteomes" id="UP000006228">
    <property type="component" value="Unassembled WGS sequence"/>
</dbReference>
<feature type="chain" id="PRO_5003227802" description="EF-hand domain-containing protein" evidence="2">
    <location>
        <begin position="23"/>
        <end position="149"/>
    </location>
</feature>
<dbReference type="GO" id="GO:0005509">
    <property type="term" value="F:calcium ion binding"/>
    <property type="evidence" value="ECO:0007669"/>
    <property type="project" value="InterPro"/>
</dbReference>
<dbReference type="EMBL" id="AEVT01000061">
    <property type="protein sequence ID" value="EGA70195.1"/>
    <property type="molecule type" value="Genomic_DNA"/>
</dbReference>
<feature type="compositionally biased region" description="Gly residues" evidence="1">
    <location>
        <begin position="139"/>
        <end position="149"/>
    </location>
</feature>
<dbReference type="OrthoDB" id="5894242at2"/>
<evidence type="ECO:0000256" key="2">
    <source>
        <dbReference type="SAM" id="SignalP"/>
    </source>
</evidence>
<organism evidence="4 5">
    <name type="scientific">Vibrio sinaloensis DSM 21326</name>
    <dbReference type="NCBI Taxonomy" id="945550"/>
    <lineage>
        <taxon>Bacteria</taxon>
        <taxon>Pseudomonadati</taxon>
        <taxon>Pseudomonadota</taxon>
        <taxon>Gammaproteobacteria</taxon>
        <taxon>Vibrionales</taxon>
        <taxon>Vibrionaceae</taxon>
        <taxon>Vibrio</taxon>
        <taxon>Vibrio oreintalis group</taxon>
    </lineage>
</organism>
<dbReference type="Pfam" id="PF13499">
    <property type="entry name" value="EF-hand_7"/>
    <property type="match status" value="1"/>
</dbReference>
<feature type="domain" description="EF-hand" evidence="3">
    <location>
        <begin position="67"/>
        <end position="102"/>
    </location>
</feature>
<evidence type="ECO:0000256" key="1">
    <source>
        <dbReference type="SAM" id="MobiDB-lite"/>
    </source>
</evidence>
<name>E8M6Z6_PHOS4</name>
<dbReference type="InterPro" id="IPR018247">
    <property type="entry name" value="EF_Hand_1_Ca_BS"/>
</dbReference>
<feature type="signal peptide" evidence="2">
    <location>
        <begin position="1"/>
        <end position="22"/>
    </location>
</feature>
<dbReference type="AlphaFoldDB" id="E8M6Z6"/>
<dbReference type="CDD" id="cd00051">
    <property type="entry name" value="EFh"/>
    <property type="match status" value="1"/>
</dbReference>
<dbReference type="RefSeq" id="WP_008076960.1">
    <property type="nucleotide sequence ID" value="NZ_AEVT01000061.1"/>
</dbReference>
<feature type="compositionally biased region" description="Basic and acidic residues" evidence="1">
    <location>
        <begin position="127"/>
        <end position="138"/>
    </location>
</feature>
<sequence>MLRFYSLLMTIAAVAVSSYTIASEDEPEMDNSTKTPPEMALLDNDDDGRVSKEEFDVYREGLSDGEEEEGAQLSAFASFDKDKDGFVSEAELAAHAKYSNPGNGTGTLLENKKKTTSENRQQSNRGGSRDKGNKEKGNRGGGNRGGKDK</sequence>
<keyword evidence="2" id="KW-0732">Signal</keyword>
<dbReference type="PROSITE" id="PS00018">
    <property type="entry name" value="EF_HAND_1"/>
    <property type="match status" value="2"/>
</dbReference>
<evidence type="ECO:0000313" key="4">
    <source>
        <dbReference type="EMBL" id="EGA70195.1"/>
    </source>
</evidence>
<dbReference type="Gene3D" id="1.10.238.10">
    <property type="entry name" value="EF-hand"/>
    <property type="match status" value="1"/>
</dbReference>
<protein>
    <recommendedName>
        <fullName evidence="3">EF-hand domain-containing protein</fullName>
    </recommendedName>
</protein>
<gene>
    <name evidence="4" type="ORF">VISI1226_04235</name>
</gene>
<accession>E8M6Z6</accession>
<dbReference type="SUPFAM" id="SSF47473">
    <property type="entry name" value="EF-hand"/>
    <property type="match status" value="1"/>
</dbReference>
<reference evidence="4 5" key="1">
    <citation type="journal article" date="2012" name="Int. J. Syst. Evol. Microbiol.">
        <title>Vibrio caribbeanicus sp. nov., isolated from the marine sponge Scleritoderma cyanea.</title>
        <authorList>
            <person name="Hoffmann M."/>
            <person name="Monday S.R."/>
            <person name="Allard M.W."/>
            <person name="Strain E.A."/>
            <person name="Whittaker P."/>
            <person name="Naum M."/>
            <person name="McCarthy P.J."/>
            <person name="Lopez J.V."/>
            <person name="Fischer M."/>
            <person name="Brown E.W."/>
        </authorList>
    </citation>
    <scope>NUCLEOTIDE SEQUENCE [LARGE SCALE GENOMIC DNA]</scope>
    <source>
        <strain evidence="5">DSMZ 21326</strain>
    </source>
</reference>
<dbReference type="eggNOG" id="ENOG5031NC8">
    <property type="taxonomic scope" value="Bacteria"/>
</dbReference>
<proteinExistence type="predicted"/>
<evidence type="ECO:0000259" key="3">
    <source>
        <dbReference type="PROSITE" id="PS50222"/>
    </source>
</evidence>
<dbReference type="InterPro" id="IPR002048">
    <property type="entry name" value="EF_hand_dom"/>
</dbReference>
<feature type="region of interest" description="Disordered" evidence="1">
    <location>
        <begin position="23"/>
        <end position="53"/>
    </location>
</feature>